<name>A0A2H9TJY1_9FUNG</name>
<dbReference type="EMBL" id="MTSL01000146">
    <property type="protein sequence ID" value="PJF18053.1"/>
    <property type="molecule type" value="Genomic_DNA"/>
</dbReference>
<feature type="compositionally biased region" description="Basic and acidic residues" evidence="7">
    <location>
        <begin position="595"/>
        <end position="612"/>
    </location>
</feature>
<dbReference type="GO" id="GO:0015031">
    <property type="term" value="P:protein transport"/>
    <property type="evidence" value="ECO:0007669"/>
    <property type="project" value="UniProtKB-KW"/>
</dbReference>
<dbReference type="GO" id="GO:0000055">
    <property type="term" value="P:ribosomal large subunit export from nucleus"/>
    <property type="evidence" value="ECO:0007669"/>
    <property type="project" value="InterPro"/>
</dbReference>
<feature type="compositionally biased region" description="Basic residues" evidence="7">
    <location>
        <begin position="627"/>
        <end position="636"/>
    </location>
</feature>
<evidence type="ECO:0000313" key="11">
    <source>
        <dbReference type="Proteomes" id="UP000240830"/>
    </source>
</evidence>
<evidence type="ECO:0000256" key="4">
    <source>
        <dbReference type="ARBA" id="ARBA00022517"/>
    </source>
</evidence>
<dbReference type="InterPro" id="IPR027312">
    <property type="entry name" value="Sda1"/>
</dbReference>
<proteinExistence type="inferred from homology"/>
<feature type="domain" description="SDA1 middle" evidence="8">
    <location>
        <begin position="528"/>
        <end position="620"/>
    </location>
</feature>
<dbReference type="Pfam" id="PF08158">
    <property type="entry name" value="SDA1_HEAT"/>
    <property type="match status" value="1"/>
</dbReference>
<feature type="region of interest" description="Disordered" evidence="7">
    <location>
        <begin position="502"/>
        <end position="545"/>
    </location>
</feature>
<evidence type="ECO:0000256" key="3">
    <source>
        <dbReference type="ARBA" id="ARBA00022448"/>
    </source>
</evidence>
<evidence type="ECO:0000259" key="9">
    <source>
        <dbReference type="Pfam" id="PF08158"/>
    </source>
</evidence>
<feature type="compositionally biased region" description="Low complexity" evidence="7">
    <location>
        <begin position="517"/>
        <end position="535"/>
    </location>
</feature>
<dbReference type="AlphaFoldDB" id="A0A2H9TJY1"/>
<dbReference type="OrthoDB" id="2196187at2759"/>
<evidence type="ECO:0000256" key="7">
    <source>
        <dbReference type="SAM" id="MobiDB-lite"/>
    </source>
</evidence>
<dbReference type="Pfam" id="PF05285">
    <property type="entry name" value="SDA1_dom"/>
    <property type="match status" value="1"/>
</dbReference>
<dbReference type="PANTHER" id="PTHR12730">
    <property type="entry name" value="HSDA/SDA1-RELATED"/>
    <property type="match status" value="1"/>
</dbReference>
<evidence type="ECO:0000313" key="10">
    <source>
        <dbReference type="EMBL" id="PJF18053.1"/>
    </source>
</evidence>
<dbReference type="STRING" id="1246581.A0A2H9TJY1"/>
<dbReference type="InterPro" id="IPR007949">
    <property type="entry name" value="SDA1_MD"/>
</dbReference>
<organism evidence="10 11">
    <name type="scientific">Paramicrosporidium saccamoebae</name>
    <dbReference type="NCBI Taxonomy" id="1246581"/>
    <lineage>
        <taxon>Eukaryota</taxon>
        <taxon>Fungi</taxon>
        <taxon>Fungi incertae sedis</taxon>
        <taxon>Cryptomycota</taxon>
        <taxon>Cryptomycota incertae sedis</taxon>
        <taxon>Paramicrosporidium</taxon>
    </lineage>
</organism>
<dbReference type="GO" id="GO:0005730">
    <property type="term" value="C:nucleolus"/>
    <property type="evidence" value="ECO:0007669"/>
    <property type="project" value="TreeGrafter"/>
</dbReference>
<dbReference type="InterPro" id="IPR012977">
    <property type="entry name" value="SDA1_N"/>
</dbReference>
<feature type="region of interest" description="Disordered" evidence="7">
    <location>
        <begin position="569"/>
        <end position="645"/>
    </location>
</feature>
<reference evidence="10 11" key="1">
    <citation type="submission" date="2016-10" db="EMBL/GenBank/DDBJ databases">
        <title>The genome of Paramicrosporidium saccamoebae is the missing link in understanding Cryptomycota and Microsporidia evolution.</title>
        <authorList>
            <person name="Quandt C.A."/>
            <person name="Beaudet D."/>
            <person name="Corsaro D."/>
            <person name="Michel R."/>
            <person name="Corradi N."/>
            <person name="James T."/>
        </authorList>
    </citation>
    <scope>NUCLEOTIDE SEQUENCE [LARGE SCALE GENOMIC DNA]</scope>
    <source>
        <strain evidence="10 11">KSL3</strain>
    </source>
</reference>
<evidence type="ECO:0000259" key="8">
    <source>
        <dbReference type="Pfam" id="PF05285"/>
    </source>
</evidence>
<accession>A0A2H9TJY1</accession>
<gene>
    <name evidence="10" type="ORF">PSACC_02120</name>
</gene>
<comment type="subcellular location">
    <subcellularLocation>
        <location evidence="1">Nucleus</location>
    </subcellularLocation>
</comment>
<feature type="domain" description="SDA1 N-terminal" evidence="9">
    <location>
        <begin position="71"/>
        <end position="445"/>
    </location>
</feature>
<evidence type="ECO:0000256" key="2">
    <source>
        <dbReference type="ARBA" id="ARBA00005783"/>
    </source>
</evidence>
<protein>
    <submittedName>
        <fullName evidence="10">Sda1p</fullName>
    </submittedName>
</protein>
<evidence type="ECO:0000256" key="1">
    <source>
        <dbReference type="ARBA" id="ARBA00004123"/>
    </source>
</evidence>
<keyword evidence="4" id="KW-0690">Ribosome biogenesis</keyword>
<dbReference type="Proteomes" id="UP000240830">
    <property type="component" value="Unassembled WGS sequence"/>
</dbReference>
<sequence length="1161" mass="132053">MQSASLTPVAGMGRAAIQPSNYPHLQNLIKRDAASYAQEFAQQYLHFKASLAIVEVRPSAADDHFEALVTFLSHVAGCYPESRQEFPGLITGLLEREAAGMNASLRRVLVQGLLLLRKHGLLELQPLLELFFRLLRVQDKTLREMLYTSIVGEVRRANRPHKNNGLNRSLQNYMYGLFEEHSGTQLGTDENLALDRILQIIIELYRKRIWDDVRTVNVVADAAVRKVSPKVMNTALNFFVGRFRGKALADDSEDEEEEGNEYKELLQKSSFSGANKRTTAKKLKKALNGMHRKERKNQNNDRHGSFAAIHLLHDPQGFVEKLFAQLKRSNEPFDLKLLMMNVISRVIGAHRLLLLDFYSFLHRYIQPHQKEVTQILAYAAQATHDMLPSDVMMPLLTAITHNFAAEHCANEVIAAGLNGLREICTRCPAAMESDLLQDLAQFKGYNNKGVVMAARSLIALYREFNPEMLHRRDRGKEVTIAMKEGRVAKPITFGSNTITHLDASGIHDQSSPQAHADSNSDPGSDLDSNSDSNLDSDSDTEHCSPSVDIVTLASQKIFSPAEISRLRKRVAGEMDASESESSSDSDSETQDPDVVDPRSLESRKKTKADYEARMASIKTGREGRLKYGSKKGKHHEKASSTNRVKEKTTKNAIMLAHKGTVPSATTWGGPVGIVGSQQQPQSRTLVFLLLFFQNAPGIVLYLSRDDMARTLTERLKSTVAHVLLKSSDYATLTQTMEYFSIHDALARSCKHWTPELYDDVSTYVDANPESRWLLSPWCTAKLQFSVPQTLKWHHLPVTVRDPTWFLKSMQRIDYMDTRGEYRFNYPWWEDMNWEKFILDAHDTPLHRYLTPLALEWAGDLEPQLLKVLLRYIKIHDEPARAAILRIVYDRYGQFENDDLELAYVEFFVEMHTFVASVGDLLFAVLNCILDNTGRCAALEDFSLFRNDIETRHLVLLLAPPFREDNAFRRVITRLSRIKLPQYDYLSIMQTLSQYPTYLDRYKILVDHDRLLNNRLTLFIGLPALLTPAQNISLFRKTFQRTNNKLLTLDGQSDQKHILRVLAQNLTFCPYYINGLPAEELLQTWLFKLLEENGMYMSSGPRFRDIVIIVTVLTLHYNSPVELPASQVTQIVCGGDDPYLRKLHDEKSLVEALAVAYNINFC</sequence>
<feature type="compositionally biased region" description="Acidic residues" evidence="7">
    <location>
        <begin position="575"/>
        <end position="594"/>
    </location>
</feature>
<evidence type="ECO:0000256" key="6">
    <source>
        <dbReference type="ARBA" id="ARBA00023242"/>
    </source>
</evidence>
<keyword evidence="5" id="KW-0653">Protein transport</keyword>
<keyword evidence="11" id="KW-1185">Reference proteome</keyword>
<comment type="similarity">
    <text evidence="2">Belongs to the SDA1 family.</text>
</comment>
<dbReference type="GO" id="GO:0042273">
    <property type="term" value="P:ribosomal large subunit biogenesis"/>
    <property type="evidence" value="ECO:0007669"/>
    <property type="project" value="InterPro"/>
</dbReference>
<comment type="caution">
    <text evidence="10">The sequence shown here is derived from an EMBL/GenBank/DDBJ whole genome shotgun (WGS) entry which is preliminary data.</text>
</comment>
<keyword evidence="6" id="KW-0539">Nucleus</keyword>
<dbReference type="PANTHER" id="PTHR12730:SF0">
    <property type="entry name" value="PROTEIN SDA1 HOMOLOG"/>
    <property type="match status" value="1"/>
</dbReference>
<keyword evidence="3" id="KW-0813">Transport</keyword>
<evidence type="ECO:0000256" key="5">
    <source>
        <dbReference type="ARBA" id="ARBA00022927"/>
    </source>
</evidence>